<gene>
    <name evidence="2" type="primary">RvY_00498-1</name>
    <name evidence="2" type="synonym">RvY_00498.1</name>
    <name evidence="2" type="ORF">RvY_00498</name>
</gene>
<dbReference type="Proteomes" id="UP000186922">
    <property type="component" value="Unassembled WGS sequence"/>
</dbReference>
<comment type="caution">
    <text evidence="2">The sequence shown here is derived from an EMBL/GenBank/DDBJ whole genome shotgun (WGS) entry which is preliminary data.</text>
</comment>
<reference evidence="2 3" key="1">
    <citation type="journal article" date="2016" name="Nat. Commun.">
        <title>Extremotolerant tardigrade genome and improved radiotolerance of human cultured cells by tardigrade-unique protein.</title>
        <authorList>
            <person name="Hashimoto T."/>
            <person name="Horikawa D.D."/>
            <person name="Saito Y."/>
            <person name="Kuwahara H."/>
            <person name="Kozuka-Hata H."/>
            <person name="Shin-I T."/>
            <person name="Minakuchi Y."/>
            <person name="Ohishi K."/>
            <person name="Motoyama A."/>
            <person name="Aizu T."/>
            <person name="Enomoto A."/>
            <person name="Kondo K."/>
            <person name="Tanaka S."/>
            <person name="Hara Y."/>
            <person name="Koshikawa S."/>
            <person name="Sagara H."/>
            <person name="Miura T."/>
            <person name="Yokobori S."/>
            <person name="Miyagawa K."/>
            <person name="Suzuki Y."/>
            <person name="Kubo T."/>
            <person name="Oyama M."/>
            <person name="Kohara Y."/>
            <person name="Fujiyama A."/>
            <person name="Arakawa K."/>
            <person name="Katayama T."/>
            <person name="Toyoda A."/>
            <person name="Kunieda T."/>
        </authorList>
    </citation>
    <scope>NUCLEOTIDE SEQUENCE [LARGE SCALE GENOMIC DNA]</scope>
    <source>
        <strain evidence="2 3">YOKOZUNA-1</strain>
    </source>
</reference>
<evidence type="ECO:0000313" key="2">
    <source>
        <dbReference type="EMBL" id="GAU87685.1"/>
    </source>
</evidence>
<dbReference type="EMBL" id="BDGG01000001">
    <property type="protein sequence ID" value="GAU87685.1"/>
    <property type="molecule type" value="Genomic_DNA"/>
</dbReference>
<proteinExistence type="predicted"/>
<accession>A0A1D1UH12</accession>
<name>A0A1D1UH12_RAMVA</name>
<protein>
    <submittedName>
        <fullName evidence="2">Uncharacterized protein</fullName>
    </submittedName>
</protein>
<keyword evidence="3" id="KW-1185">Reference proteome</keyword>
<sequence length="114" mass="12469">MASIDTNKSGSHFSADFSAVSCLEFTVALGALLCNTVLARSFSLCTRSMRSSPLHNAYKACEGFDVFTAGCRPFTMPLRFTHVGHLTNLSTHIYVILFGKTSIRTFAFSYLLTA</sequence>
<evidence type="ECO:0000313" key="3">
    <source>
        <dbReference type="Proteomes" id="UP000186922"/>
    </source>
</evidence>
<keyword evidence="1" id="KW-0472">Membrane</keyword>
<feature type="transmembrane region" description="Helical" evidence="1">
    <location>
        <begin position="17"/>
        <end position="39"/>
    </location>
</feature>
<keyword evidence="1" id="KW-0812">Transmembrane</keyword>
<organism evidence="2 3">
    <name type="scientific">Ramazzottius varieornatus</name>
    <name type="common">Water bear</name>
    <name type="synonym">Tardigrade</name>
    <dbReference type="NCBI Taxonomy" id="947166"/>
    <lineage>
        <taxon>Eukaryota</taxon>
        <taxon>Metazoa</taxon>
        <taxon>Ecdysozoa</taxon>
        <taxon>Tardigrada</taxon>
        <taxon>Eutardigrada</taxon>
        <taxon>Parachela</taxon>
        <taxon>Hypsibioidea</taxon>
        <taxon>Ramazzottiidae</taxon>
        <taxon>Ramazzottius</taxon>
    </lineage>
</organism>
<dbReference type="AlphaFoldDB" id="A0A1D1UH12"/>
<keyword evidence="1" id="KW-1133">Transmembrane helix</keyword>
<evidence type="ECO:0000256" key="1">
    <source>
        <dbReference type="SAM" id="Phobius"/>
    </source>
</evidence>